<dbReference type="Gene3D" id="1.25.10.10">
    <property type="entry name" value="Leucine-rich Repeat Variant"/>
    <property type="match status" value="2"/>
</dbReference>
<gene>
    <name evidence="6" type="ORF">CSKR_113387</name>
</gene>
<evidence type="ECO:0000256" key="1">
    <source>
        <dbReference type="ARBA" id="ARBA00022737"/>
    </source>
</evidence>
<dbReference type="SMART" id="SM00025">
    <property type="entry name" value="Pumilio"/>
    <property type="match status" value="5"/>
</dbReference>
<dbReference type="GO" id="GO:0006417">
    <property type="term" value="P:regulation of translation"/>
    <property type="evidence" value="ECO:0007669"/>
    <property type="project" value="TreeGrafter"/>
</dbReference>
<evidence type="ECO:0000313" key="7">
    <source>
        <dbReference type="Proteomes" id="UP000286415"/>
    </source>
</evidence>
<evidence type="ECO:0000256" key="3">
    <source>
        <dbReference type="PROSITE-ProRule" id="PRU00317"/>
    </source>
</evidence>
<dbReference type="AlphaFoldDB" id="A0A8T1MFZ1"/>
<protein>
    <submittedName>
        <fullName evidence="6">Pumilio 3</fullName>
    </submittedName>
</protein>
<evidence type="ECO:0000256" key="4">
    <source>
        <dbReference type="SAM" id="MobiDB-lite"/>
    </source>
</evidence>
<dbReference type="PROSITE" id="PS50302">
    <property type="entry name" value="PUM"/>
    <property type="match status" value="1"/>
</dbReference>
<keyword evidence="2" id="KW-0694">RNA-binding</keyword>
<feature type="repeat" description="Pumilio" evidence="3">
    <location>
        <begin position="539"/>
        <end position="574"/>
    </location>
</feature>
<comment type="caution">
    <text evidence="6">The sequence shown here is derived from an EMBL/GenBank/DDBJ whole genome shotgun (WGS) entry which is preliminary data.</text>
</comment>
<dbReference type="Pfam" id="PF08144">
    <property type="entry name" value="CPL"/>
    <property type="match status" value="1"/>
</dbReference>
<dbReference type="PANTHER" id="PTHR13389">
    <property type="entry name" value="PUMILIO HOMOLOG 3"/>
    <property type="match status" value="1"/>
</dbReference>
<dbReference type="EMBL" id="NIRI02000042">
    <property type="protein sequence ID" value="KAG5447919.1"/>
    <property type="molecule type" value="Genomic_DNA"/>
</dbReference>
<dbReference type="Proteomes" id="UP000286415">
    <property type="component" value="Unassembled WGS sequence"/>
</dbReference>
<sequence>MPYSGCDRIIMPDAFVPAVCSSQEFTRYDSPIVSSKKPNSLRMGANCSHSTEIYITGYPVMRPVIRKSRYIRRPSSVGYSNHRNNLNWGVIVVDVVPLTRGKAGKQPVCNRYKKRGHLAKAFRPAPTFETNAAVINQVTGSETPESVLHANAPTSRVKPPYHVEIQVNNALMTYGPKTSGEVAVCNEKSWQDNLVPTDKSKPRQAPVRLPNHAREDVKLLGTKNVNALDEDVTANETIRIAEGKGPNLLGRDWLQQLPILILNQISTLPEVQSLIRNYKEIFSEQKTNKFSVGKEDKVLVTVFPTHADLAVTKSTSDYAHSNQWKAGKNHGPITCFLSVCGFVQVPIIARGSFLGKFQDSSLTKMSKRRGREAGVSQEGKNLKGWNSEKDLQRKDNGKVKNTKRLSGSALQKQGIVKILDRPRDSKKMVPEKISIKEKRIPKGSKRKGGEKKVYTKRDLRLMRLRSKKHADVVMKILPIWEVLRRNDTPKEKRFELINDILSKTRDKIADLCLPHDSARIMESVIQYGTEAQRWKLFAEIKSHLRLLSKSKYAKHIVIKLLKYGDREHQLEVLKVFRGHMTKLIGNRTSVEVVDLLYNDYANATQRGGIMQELYGNVHALKLAENQVHTLDGALALNPDKKRAILSHVNELLVSMVSKGLTKYTVVQHLLLEYLQSVASYGKESSVQCSVSEDPDNFSPDEKLLSLIELLVEGQVVPMLHTREGVRAALHALWAAPPRLRKPLVRGLKTCVSSIARNEHGHLFLIGLLDMVDDMVLLKKLIIKEILEDLKLFCVHPEARKVLLYMLSPRDPHHFSPQLQRSLFIAGDSNPHTKKPLGIRALELRHPDLKLLPRLLQLISTNLLELFVGSSSSEGLLAYEDRGRLVLLAEVLIRSASHHLSYKNVVASYQRSTASAPNTEVADSCALSDQDVEQLRQLRQTALKQIVDLLLVPGFVPVGTHKEATDAKSTIGRDDERVKRHKRAVKLVEKQLDQVTKPDFASFEDGERMEDDESFEPTSAACAMPFLERPEGQLLMRRLLKDGQLHKDFTFGRMILEHVPPSNLCAWTRCNRSCFVLVNMYEMGDPKMCKLLRSALKPSIPELSVSPLPGAKVLYKHLSCSD</sequence>
<dbReference type="GO" id="GO:0005730">
    <property type="term" value="C:nucleolus"/>
    <property type="evidence" value="ECO:0007669"/>
    <property type="project" value="TreeGrafter"/>
</dbReference>
<dbReference type="InterPro" id="IPR011989">
    <property type="entry name" value="ARM-like"/>
</dbReference>
<dbReference type="InterPro" id="IPR040059">
    <property type="entry name" value="PUM3"/>
</dbReference>
<evidence type="ECO:0000313" key="6">
    <source>
        <dbReference type="EMBL" id="KAG5447919.1"/>
    </source>
</evidence>
<dbReference type="InterPro" id="IPR012959">
    <property type="entry name" value="CPL_dom"/>
</dbReference>
<evidence type="ECO:0000259" key="5">
    <source>
        <dbReference type="PROSITE" id="PS50303"/>
    </source>
</evidence>
<dbReference type="OrthoDB" id="497380at2759"/>
<dbReference type="SUPFAM" id="SSF48371">
    <property type="entry name" value="ARM repeat"/>
    <property type="match status" value="1"/>
</dbReference>
<feature type="region of interest" description="Disordered" evidence="4">
    <location>
        <begin position="364"/>
        <end position="399"/>
    </location>
</feature>
<reference evidence="6 7" key="1">
    <citation type="journal article" date="2018" name="Biotechnol. Adv.">
        <title>Improved genomic resources and new bioinformatic workflow for the carcinogenic parasite Clonorchis sinensis: Biotechnological implications.</title>
        <authorList>
            <person name="Wang D."/>
            <person name="Korhonen P.K."/>
            <person name="Gasser R.B."/>
            <person name="Young N.D."/>
        </authorList>
    </citation>
    <scope>NUCLEOTIDE SEQUENCE [LARGE SCALE GENOMIC DNA]</scope>
    <source>
        <strain evidence="6">Cs-k2</strain>
    </source>
</reference>
<keyword evidence="1" id="KW-0677">Repeat</keyword>
<organism evidence="6 7">
    <name type="scientific">Clonorchis sinensis</name>
    <name type="common">Chinese liver fluke</name>
    <dbReference type="NCBI Taxonomy" id="79923"/>
    <lineage>
        <taxon>Eukaryota</taxon>
        <taxon>Metazoa</taxon>
        <taxon>Spiralia</taxon>
        <taxon>Lophotrochozoa</taxon>
        <taxon>Platyhelminthes</taxon>
        <taxon>Trematoda</taxon>
        <taxon>Digenea</taxon>
        <taxon>Opisthorchiida</taxon>
        <taxon>Opisthorchiata</taxon>
        <taxon>Opisthorchiidae</taxon>
        <taxon>Clonorchis</taxon>
    </lineage>
</organism>
<dbReference type="PANTHER" id="PTHR13389:SF0">
    <property type="entry name" value="PUMILIO HOMOLOG 3"/>
    <property type="match status" value="1"/>
</dbReference>
<feature type="compositionally biased region" description="Basic and acidic residues" evidence="4">
    <location>
        <begin position="386"/>
        <end position="398"/>
    </location>
</feature>
<feature type="domain" description="PUM-HD" evidence="5">
    <location>
        <begin position="478"/>
        <end position="912"/>
    </location>
</feature>
<name>A0A8T1MFZ1_CLOSI</name>
<proteinExistence type="predicted"/>
<reference evidence="6 7" key="2">
    <citation type="journal article" date="2021" name="Genomics">
        <title>High-quality reference genome for Clonorchis sinensis.</title>
        <authorList>
            <person name="Young N.D."/>
            <person name="Stroehlein A.J."/>
            <person name="Kinkar L."/>
            <person name="Wang T."/>
            <person name="Sohn W.M."/>
            <person name="Chang B.C.H."/>
            <person name="Kaur P."/>
            <person name="Weisz D."/>
            <person name="Dudchenko O."/>
            <person name="Aiden E.L."/>
            <person name="Korhonen P.K."/>
            <person name="Gasser R.B."/>
        </authorList>
    </citation>
    <scope>NUCLEOTIDE SEQUENCE [LARGE SCALE GENOMIC DNA]</scope>
    <source>
        <strain evidence="6">Cs-k2</strain>
    </source>
</reference>
<accession>A0A8T1MFZ1</accession>
<dbReference type="InterPro" id="IPR001313">
    <property type="entry name" value="Pumilio_RNA-bd_rpt"/>
</dbReference>
<keyword evidence="7" id="KW-1185">Reference proteome</keyword>
<dbReference type="InterPro" id="IPR016024">
    <property type="entry name" value="ARM-type_fold"/>
</dbReference>
<evidence type="ECO:0000256" key="2">
    <source>
        <dbReference type="ARBA" id="ARBA00022884"/>
    </source>
</evidence>
<dbReference type="PROSITE" id="PS50303">
    <property type="entry name" value="PUM_HD"/>
    <property type="match status" value="1"/>
</dbReference>
<dbReference type="InterPro" id="IPR033133">
    <property type="entry name" value="PUM-HD"/>
</dbReference>
<dbReference type="GO" id="GO:0003729">
    <property type="term" value="F:mRNA binding"/>
    <property type="evidence" value="ECO:0007669"/>
    <property type="project" value="TreeGrafter"/>
</dbReference>